<dbReference type="AlphaFoldDB" id="A0AAN9BHV5"/>
<organism evidence="1 2">
    <name type="scientific">Littorina saxatilis</name>
    <dbReference type="NCBI Taxonomy" id="31220"/>
    <lineage>
        <taxon>Eukaryota</taxon>
        <taxon>Metazoa</taxon>
        <taxon>Spiralia</taxon>
        <taxon>Lophotrochozoa</taxon>
        <taxon>Mollusca</taxon>
        <taxon>Gastropoda</taxon>
        <taxon>Caenogastropoda</taxon>
        <taxon>Littorinimorpha</taxon>
        <taxon>Littorinoidea</taxon>
        <taxon>Littorinidae</taxon>
        <taxon>Littorina</taxon>
    </lineage>
</organism>
<comment type="caution">
    <text evidence="1">The sequence shown here is derived from an EMBL/GenBank/DDBJ whole genome shotgun (WGS) entry which is preliminary data.</text>
</comment>
<dbReference type="PROSITE" id="PS51257">
    <property type="entry name" value="PROKAR_LIPOPROTEIN"/>
    <property type="match status" value="1"/>
</dbReference>
<dbReference type="EMBL" id="JBAMIC010000007">
    <property type="protein sequence ID" value="KAK7105463.1"/>
    <property type="molecule type" value="Genomic_DNA"/>
</dbReference>
<accession>A0AAN9BHV5</accession>
<sequence>MCKLRLESDCVGANTAFCSSGTSCHFSKCKYNLGHECAITSQCFSTAVCDARMQTCRLKKGESCFSGGHQCQSGATCLPGSGGGMVCQCTVNPNVDQASADCEPLANAVGGSCTTMSCSDPNAICENAICVCINGTTSESSNYTCGECTFGPTSQ</sequence>
<dbReference type="Proteomes" id="UP001374579">
    <property type="component" value="Unassembled WGS sequence"/>
</dbReference>
<protein>
    <submittedName>
        <fullName evidence="1">Uncharacterized protein</fullName>
    </submittedName>
</protein>
<gene>
    <name evidence="1" type="ORF">V1264_016835</name>
</gene>
<evidence type="ECO:0000313" key="2">
    <source>
        <dbReference type="Proteomes" id="UP001374579"/>
    </source>
</evidence>
<name>A0AAN9BHV5_9CAEN</name>
<proteinExistence type="predicted"/>
<evidence type="ECO:0000313" key="1">
    <source>
        <dbReference type="EMBL" id="KAK7105463.1"/>
    </source>
</evidence>
<keyword evidence="2" id="KW-1185">Reference proteome</keyword>
<reference evidence="1 2" key="1">
    <citation type="submission" date="2024-02" db="EMBL/GenBank/DDBJ databases">
        <title>Chromosome-scale genome assembly of the rough periwinkle Littorina saxatilis.</title>
        <authorList>
            <person name="De Jode A."/>
            <person name="Faria R."/>
            <person name="Formenti G."/>
            <person name="Sims Y."/>
            <person name="Smith T.P."/>
            <person name="Tracey A."/>
            <person name="Wood J.M.D."/>
            <person name="Zagrodzka Z.B."/>
            <person name="Johannesson K."/>
            <person name="Butlin R.K."/>
            <person name="Leder E.H."/>
        </authorList>
    </citation>
    <scope>NUCLEOTIDE SEQUENCE [LARGE SCALE GENOMIC DNA]</scope>
    <source>
        <strain evidence="1">Snail1</strain>
        <tissue evidence="1">Muscle</tissue>
    </source>
</reference>